<sequence>MSDPLLSVDGIDSGYGETKVLRDLSLSVDRGDVVSLVGRNGAGKTTTLRSIMGIVTPTAGSVTYRGEDVTTLPATETVKRGISLVPEERRIFPELTVMENLEIADHGGGTEADSLSIAEALEMFENLRERTDNAGSSLSGGEQQMLAIARALVGGADLVLLDEPTEGLAPYIVQDLMDIVRELNEQGITVLLVEQNVHVCLELADRNYVIDQGEIVYEGTSDDLADNDEVLDRYLGVTV</sequence>
<dbReference type="InterPro" id="IPR027417">
    <property type="entry name" value="P-loop_NTPase"/>
</dbReference>
<keyword evidence="5" id="KW-0029">Amino-acid transport</keyword>
<protein>
    <submittedName>
        <fullName evidence="7">ABC transporter ATP-binding protein</fullName>
    </submittedName>
</protein>
<dbReference type="PROSITE" id="PS00211">
    <property type="entry name" value="ABC_TRANSPORTER_1"/>
    <property type="match status" value="1"/>
</dbReference>
<evidence type="ECO:0000313" key="8">
    <source>
        <dbReference type="Proteomes" id="UP001595821"/>
    </source>
</evidence>
<dbReference type="GeneID" id="71855591"/>
<dbReference type="AlphaFoldDB" id="A0ABD5P247"/>
<dbReference type="GO" id="GO:0005524">
    <property type="term" value="F:ATP binding"/>
    <property type="evidence" value="ECO:0007669"/>
    <property type="project" value="UniProtKB-KW"/>
</dbReference>
<evidence type="ECO:0000256" key="1">
    <source>
        <dbReference type="ARBA" id="ARBA00005417"/>
    </source>
</evidence>
<comment type="similarity">
    <text evidence="1">Belongs to the ABC transporter superfamily.</text>
</comment>
<reference evidence="7 8" key="1">
    <citation type="journal article" date="2014" name="Int. J. Syst. Evol. Microbiol.">
        <title>Complete genome sequence of Corynebacterium casei LMG S-19264T (=DSM 44701T), isolated from a smear-ripened cheese.</title>
        <authorList>
            <consortium name="US DOE Joint Genome Institute (JGI-PGF)"/>
            <person name="Walter F."/>
            <person name="Albersmeier A."/>
            <person name="Kalinowski J."/>
            <person name="Ruckert C."/>
        </authorList>
    </citation>
    <scope>NUCLEOTIDE SEQUENCE [LARGE SCALE GENOMIC DNA]</scope>
    <source>
        <strain evidence="7 8">IBRC-M 10912</strain>
    </source>
</reference>
<dbReference type="RefSeq" id="WP_246970250.1">
    <property type="nucleotide sequence ID" value="NZ_CP095397.1"/>
</dbReference>
<name>A0ABD5P247_9EURY</name>
<dbReference type="Pfam" id="PF00005">
    <property type="entry name" value="ABC_tran"/>
    <property type="match status" value="1"/>
</dbReference>
<comment type="caution">
    <text evidence="7">The sequence shown here is derived from an EMBL/GenBank/DDBJ whole genome shotgun (WGS) entry which is preliminary data.</text>
</comment>
<dbReference type="PANTHER" id="PTHR43820:SF2">
    <property type="entry name" value="ABC TRANSPORTER ATP-BINDING PROTEIN"/>
    <property type="match status" value="1"/>
</dbReference>
<evidence type="ECO:0000256" key="3">
    <source>
        <dbReference type="ARBA" id="ARBA00022741"/>
    </source>
</evidence>
<evidence type="ECO:0000256" key="2">
    <source>
        <dbReference type="ARBA" id="ARBA00022448"/>
    </source>
</evidence>
<dbReference type="PROSITE" id="PS50893">
    <property type="entry name" value="ABC_TRANSPORTER_2"/>
    <property type="match status" value="1"/>
</dbReference>
<dbReference type="GO" id="GO:0006865">
    <property type="term" value="P:amino acid transport"/>
    <property type="evidence" value="ECO:0007669"/>
    <property type="project" value="UniProtKB-KW"/>
</dbReference>
<dbReference type="SUPFAM" id="SSF52540">
    <property type="entry name" value="P-loop containing nucleoside triphosphate hydrolases"/>
    <property type="match status" value="1"/>
</dbReference>
<dbReference type="InterPro" id="IPR017871">
    <property type="entry name" value="ABC_transporter-like_CS"/>
</dbReference>
<dbReference type="EMBL" id="JBHSDJ010000121">
    <property type="protein sequence ID" value="MFC4248361.1"/>
    <property type="molecule type" value="Genomic_DNA"/>
</dbReference>
<dbReference type="SMART" id="SM00382">
    <property type="entry name" value="AAA"/>
    <property type="match status" value="1"/>
</dbReference>
<proteinExistence type="inferred from homology"/>
<organism evidence="7 8">
    <name type="scientific">Natribaculum luteum</name>
    <dbReference type="NCBI Taxonomy" id="1586232"/>
    <lineage>
        <taxon>Archaea</taxon>
        <taxon>Methanobacteriati</taxon>
        <taxon>Methanobacteriota</taxon>
        <taxon>Stenosarchaea group</taxon>
        <taxon>Halobacteria</taxon>
        <taxon>Halobacteriales</taxon>
        <taxon>Natrialbaceae</taxon>
        <taxon>Natribaculum</taxon>
    </lineage>
</organism>
<feature type="domain" description="ABC transporter" evidence="6">
    <location>
        <begin position="6"/>
        <end position="237"/>
    </location>
</feature>
<evidence type="ECO:0000313" key="7">
    <source>
        <dbReference type="EMBL" id="MFC4248361.1"/>
    </source>
</evidence>
<dbReference type="InterPro" id="IPR052156">
    <property type="entry name" value="BCAA_Transport_ATP-bd_LivF"/>
</dbReference>
<evidence type="ECO:0000256" key="4">
    <source>
        <dbReference type="ARBA" id="ARBA00022840"/>
    </source>
</evidence>
<keyword evidence="3" id="KW-0547">Nucleotide-binding</keyword>
<keyword evidence="4 7" id="KW-0067">ATP-binding</keyword>
<keyword evidence="2" id="KW-0813">Transport</keyword>
<gene>
    <name evidence="7" type="ORF">ACFOZ7_15715</name>
</gene>
<dbReference type="InterPro" id="IPR003593">
    <property type="entry name" value="AAA+_ATPase"/>
</dbReference>
<dbReference type="CDD" id="cd03224">
    <property type="entry name" value="ABC_TM1139_LivF_branched"/>
    <property type="match status" value="1"/>
</dbReference>
<accession>A0ABD5P247</accession>
<dbReference type="Gene3D" id="3.40.50.300">
    <property type="entry name" value="P-loop containing nucleotide triphosphate hydrolases"/>
    <property type="match status" value="1"/>
</dbReference>
<evidence type="ECO:0000259" key="6">
    <source>
        <dbReference type="PROSITE" id="PS50893"/>
    </source>
</evidence>
<evidence type="ECO:0000256" key="5">
    <source>
        <dbReference type="ARBA" id="ARBA00022970"/>
    </source>
</evidence>
<dbReference type="InterPro" id="IPR003439">
    <property type="entry name" value="ABC_transporter-like_ATP-bd"/>
</dbReference>
<dbReference type="Proteomes" id="UP001595821">
    <property type="component" value="Unassembled WGS sequence"/>
</dbReference>
<dbReference type="PANTHER" id="PTHR43820">
    <property type="entry name" value="HIGH-AFFINITY BRANCHED-CHAIN AMINO ACID TRANSPORT ATP-BINDING PROTEIN LIVF"/>
    <property type="match status" value="1"/>
</dbReference>